<keyword evidence="6 14" id="KW-1133">Transmembrane helix</keyword>
<dbReference type="GO" id="GO:0015280">
    <property type="term" value="F:ligand-gated sodium channel activity"/>
    <property type="evidence" value="ECO:0007669"/>
    <property type="project" value="TreeGrafter"/>
</dbReference>
<evidence type="ECO:0000256" key="7">
    <source>
        <dbReference type="ARBA" id="ARBA00023053"/>
    </source>
</evidence>
<sequence>MDDDCSDGFERSSSWRRRSIKTTEVTAYDVVSLKNQNTEPKKVWVEMLHGLEYLLLMKNKKLKIAWSIFVGIAVLVSIYLTFVTVGDLIENKTVTLNTIRRSNKLLYHGITICPKYSDTFNYTNVKKKFLEIRDNLDNKTVNDLIIYTIAGGGFDNYNRLLTNLSDIRMNYIDDIFKDVVKYFGDIKNLYKFIFEDENFKCEDFFEECSASDDVLDCCKMFQPAYVLIRGRCYKMKKFYQVAPDEWNKLRLTLKALPSAFVDKNEFQEQIVIYNSPKTDGMTLYPRYYIYGRDWNRFKFTKQTYKIFYNQGNCNNDKNYEGIGVCYVNEWIKQKIHEKYNCTLFYLDNSNNNRSICSPKIIINNYNEIMEGKLEKVKCNQACTREEVKVSLVTRPYSYTLAGKQGIGDSRIHIEMSYERLQEYIYRDVLITTVNGFISELGGHTGLFVGFTIVSVIQFFYIIFEYIFKEFSKMEIKNTDGIKL</sequence>
<keyword evidence="10" id="KW-0325">Glycoprotein</keyword>
<dbReference type="AlphaFoldDB" id="A0A0K0FTY7"/>
<comment type="subcellular location">
    <subcellularLocation>
        <location evidence="1">Membrane</location>
        <topology evidence="1">Multi-pass membrane protein</topology>
    </subcellularLocation>
</comment>
<keyword evidence="3 13" id="KW-0813">Transport</keyword>
<keyword evidence="11 13" id="KW-0739">Sodium transport</keyword>
<keyword evidence="15" id="KW-1185">Reference proteome</keyword>
<evidence type="ECO:0000256" key="2">
    <source>
        <dbReference type="ARBA" id="ARBA00007193"/>
    </source>
</evidence>
<dbReference type="Pfam" id="PF00858">
    <property type="entry name" value="ASC"/>
    <property type="match status" value="1"/>
</dbReference>
<dbReference type="Proteomes" id="UP000035680">
    <property type="component" value="Unassembled WGS sequence"/>
</dbReference>
<keyword evidence="8 13" id="KW-0406">Ion transport</keyword>
<reference evidence="15" key="1">
    <citation type="submission" date="2014-07" db="EMBL/GenBank/DDBJ databases">
        <authorList>
            <person name="Martin A.A"/>
            <person name="De Silva N."/>
        </authorList>
    </citation>
    <scope>NUCLEOTIDE SEQUENCE</scope>
</reference>
<evidence type="ECO:0000256" key="10">
    <source>
        <dbReference type="ARBA" id="ARBA00023180"/>
    </source>
</evidence>
<organism evidence="15 16">
    <name type="scientific">Strongyloides venezuelensis</name>
    <name type="common">Threadworm</name>
    <dbReference type="NCBI Taxonomy" id="75913"/>
    <lineage>
        <taxon>Eukaryota</taxon>
        <taxon>Metazoa</taxon>
        <taxon>Ecdysozoa</taxon>
        <taxon>Nematoda</taxon>
        <taxon>Chromadorea</taxon>
        <taxon>Rhabditida</taxon>
        <taxon>Tylenchina</taxon>
        <taxon>Panagrolaimomorpha</taxon>
        <taxon>Strongyloidoidea</taxon>
        <taxon>Strongyloididae</taxon>
        <taxon>Strongyloides</taxon>
    </lineage>
</organism>
<evidence type="ECO:0000256" key="12">
    <source>
        <dbReference type="ARBA" id="ARBA00023303"/>
    </source>
</evidence>
<feature type="transmembrane region" description="Helical" evidence="14">
    <location>
        <begin position="446"/>
        <end position="467"/>
    </location>
</feature>
<keyword evidence="12 13" id="KW-0407">Ion channel</keyword>
<evidence type="ECO:0000256" key="1">
    <source>
        <dbReference type="ARBA" id="ARBA00004141"/>
    </source>
</evidence>
<evidence type="ECO:0000256" key="9">
    <source>
        <dbReference type="ARBA" id="ARBA00023136"/>
    </source>
</evidence>
<dbReference type="GO" id="GO:0005886">
    <property type="term" value="C:plasma membrane"/>
    <property type="evidence" value="ECO:0007669"/>
    <property type="project" value="TreeGrafter"/>
</dbReference>
<proteinExistence type="inferred from homology"/>
<evidence type="ECO:0000256" key="5">
    <source>
        <dbReference type="ARBA" id="ARBA00022692"/>
    </source>
</evidence>
<evidence type="ECO:0000313" key="16">
    <source>
        <dbReference type="WBParaSite" id="SVE_1579900.1"/>
    </source>
</evidence>
<evidence type="ECO:0000256" key="11">
    <source>
        <dbReference type="ARBA" id="ARBA00023201"/>
    </source>
</evidence>
<reference evidence="16" key="2">
    <citation type="submission" date="2015-08" db="UniProtKB">
        <authorList>
            <consortium name="WormBaseParasite"/>
        </authorList>
    </citation>
    <scope>IDENTIFICATION</scope>
</reference>
<evidence type="ECO:0000256" key="13">
    <source>
        <dbReference type="RuleBase" id="RU000679"/>
    </source>
</evidence>
<dbReference type="WBParaSite" id="SVE_1579900.1">
    <property type="protein sequence ID" value="SVE_1579900.1"/>
    <property type="gene ID" value="SVE_1579900"/>
</dbReference>
<keyword evidence="7" id="KW-0915">Sodium</keyword>
<keyword evidence="5 13" id="KW-0812">Transmembrane</keyword>
<evidence type="ECO:0000256" key="14">
    <source>
        <dbReference type="SAM" id="Phobius"/>
    </source>
</evidence>
<evidence type="ECO:0000256" key="4">
    <source>
        <dbReference type="ARBA" id="ARBA00022461"/>
    </source>
</evidence>
<evidence type="ECO:0000256" key="8">
    <source>
        <dbReference type="ARBA" id="ARBA00023065"/>
    </source>
</evidence>
<dbReference type="Gene3D" id="1.10.287.770">
    <property type="entry name" value="YojJ-like"/>
    <property type="match status" value="1"/>
</dbReference>
<comment type="similarity">
    <text evidence="2 13">Belongs to the amiloride-sensitive sodium channel (TC 1.A.6) family.</text>
</comment>
<protein>
    <submittedName>
        <fullName evidence="16">Acid-sensing ion channel 1</fullName>
    </submittedName>
</protein>
<evidence type="ECO:0000313" key="15">
    <source>
        <dbReference type="Proteomes" id="UP000035680"/>
    </source>
</evidence>
<feature type="transmembrane region" description="Helical" evidence="14">
    <location>
        <begin position="64"/>
        <end position="82"/>
    </location>
</feature>
<evidence type="ECO:0000256" key="6">
    <source>
        <dbReference type="ARBA" id="ARBA00022989"/>
    </source>
</evidence>
<dbReference type="InterPro" id="IPR001873">
    <property type="entry name" value="ENaC"/>
</dbReference>
<keyword evidence="9 14" id="KW-0472">Membrane</keyword>
<accession>A0A0K0FTY7</accession>
<name>A0A0K0FTY7_STRVS</name>
<evidence type="ECO:0000256" key="3">
    <source>
        <dbReference type="ARBA" id="ARBA00022448"/>
    </source>
</evidence>
<dbReference type="PANTHER" id="PTHR11690:SF1">
    <property type="entry name" value="DEGENERIN LIKE"/>
    <property type="match status" value="1"/>
</dbReference>
<keyword evidence="4 13" id="KW-0894">Sodium channel</keyword>
<dbReference type="PANTHER" id="PTHR11690">
    <property type="entry name" value="AMILORIDE-SENSITIVE SODIUM CHANNEL-RELATED"/>
    <property type="match status" value="1"/>
</dbReference>